<evidence type="ECO:0000256" key="1">
    <source>
        <dbReference type="SAM" id="MobiDB-lite"/>
    </source>
</evidence>
<feature type="compositionally biased region" description="Basic and acidic residues" evidence="1">
    <location>
        <begin position="760"/>
        <end position="774"/>
    </location>
</feature>
<feature type="compositionally biased region" description="Low complexity" evidence="1">
    <location>
        <begin position="92"/>
        <end position="114"/>
    </location>
</feature>
<feature type="compositionally biased region" description="Gly residues" evidence="1">
    <location>
        <begin position="726"/>
        <end position="737"/>
    </location>
</feature>
<proteinExistence type="predicted"/>
<dbReference type="EMBL" id="AZST01000191">
    <property type="protein sequence ID" value="KEP51132.1"/>
    <property type="molecule type" value="Genomic_DNA"/>
</dbReference>
<feature type="region of interest" description="Disordered" evidence="1">
    <location>
        <begin position="1"/>
        <end position="1031"/>
    </location>
</feature>
<evidence type="ECO:0000313" key="2">
    <source>
        <dbReference type="EMBL" id="KEP51132.1"/>
    </source>
</evidence>
<accession>A0A074SM31</accession>
<feature type="compositionally biased region" description="Polar residues" evidence="1">
    <location>
        <begin position="669"/>
        <end position="683"/>
    </location>
</feature>
<feature type="compositionally biased region" description="Gly residues" evidence="1">
    <location>
        <begin position="1202"/>
        <end position="1217"/>
    </location>
</feature>
<feature type="compositionally biased region" description="Acidic residues" evidence="1">
    <location>
        <begin position="855"/>
        <end position="872"/>
    </location>
</feature>
<dbReference type="AlphaFoldDB" id="A0A074SM31"/>
<feature type="compositionally biased region" description="Basic and acidic residues" evidence="1">
    <location>
        <begin position="357"/>
        <end position="371"/>
    </location>
</feature>
<comment type="caution">
    <text evidence="2">The sequence shown here is derived from an EMBL/GenBank/DDBJ whole genome shotgun (WGS) entry which is preliminary data.</text>
</comment>
<feature type="compositionally biased region" description="Basic and acidic residues" evidence="1">
    <location>
        <begin position="989"/>
        <end position="1015"/>
    </location>
</feature>
<protein>
    <submittedName>
        <fullName evidence="2">Uncharacterized protein</fullName>
    </submittedName>
</protein>
<feature type="compositionally biased region" description="Acidic residues" evidence="1">
    <location>
        <begin position="710"/>
        <end position="723"/>
    </location>
</feature>
<feature type="compositionally biased region" description="Low complexity" evidence="1">
    <location>
        <begin position="965"/>
        <end position="984"/>
    </location>
</feature>
<name>A0A074SM31_9AGAM</name>
<feature type="compositionally biased region" description="Low complexity" evidence="1">
    <location>
        <begin position="549"/>
        <end position="563"/>
    </location>
</feature>
<reference evidence="2 3" key="1">
    <citation type="submission" date="2013-12" db="EMBL/GenBank/DDBJ databases">
        <authorList>
            <person name="Cubeta M."/>
            <person name="Pakala S."/>
            <person name="Fedorova N."/>
            <person name="Thomas E."/>
            <person name="Dean R."/>
            <person name="Jabaji S."/>
            <person name="Neate S."/>
            <person name="Toda T."/>
            <person name="Tavantzis S."/>
            <person name="Vilgalys R."/>
            <person name="Bharathan N."/>
            <person name="Pakala S."/>
            <person name="Losada L.S."/>
            <person name="Zafar N."/>
            <person name="Nierman W."/>
        </authorList>
    </citation>
    <scope>NUCLEOTIDE SEQUENCE [LARGE SCALE GENOMIC DNA]</scope>
    <source>
        <strain evidence="2 3">123E</strain>
    </source>
</reference>
<feature type="compositionally biased region" description="Polar residues" evidence="1">
    <location>
        <begin position="441"/>
        <end position="450"/>
    </location>
</feature>
<feature type="compositionally biased region" description="Polar residues" evidence="1">
    <location>
        <begin position="519"/>
        <end position="535"/>
    </location>
</feature>
<keyword evidence="3" id="KW-1185">Reference proteome</keyword>
<dbReference type="STRING" id="1423351.A0A074SM31"/>
<organism evidence="2 3">
    <name type="scientific">Rhizoctonia solani 123E</name>
    <dbReference type="NCBI Taxonomy" id="1423351"/>
    <lineage>
        <taxon>Eukaryota</taxon>
        <taxon>Fungi</taxon>
        <taxon>Dikarya</taxon>
        <taxon>Basidiomycota</taxon>
        <taxon>Agaricomycotina</taxon>
        <taxon>Agaricomycetes</taxon>
        <taxon>Cantharellales</taxon>
        <taxon>Ceratobasidiaceae</taxon>
        <taxon>Rhizoctonia</taxon>
    </lineage>
</organism>
<feature type="compositionally biased region" description="Polar residues" evidence="1">
    <location>
        <begin position="397"/>
        <end position="406"/>
    </location>
</feature>
<feature type="compositionally biased region" description="Polar residues" evidence="1">
    <location>
        <begin position="588"/>
        <end position="602"/>
    </location>
</feature>
<evidence type="ECO:0000313" key="3">
    <source>
        <dbReference type="Proteomes" id="UP000027456"/>
    </source>
</evidence>
<feature type="region of interest" description="Disordered" evidence="1">
    <location>
        <begin position="1202"/>
        <end position="1257"/>
    </location>
</feature>
<feature type="compositionally biased region" description="Basic and acidic residues" evidence="1">
    <location>
        <begin position="314"/>
        <end position="327"/>
    </location>
</feature>
<sequence length="1257" mass="132214">MPFLSIFRKDKESSPSTPSSTFSRARSRPSFASSKRASSPPPQLADISPQSDLSYVLPELDEIQVSRPTSPDKVETITKRGLLRRKAGSALATPNTRHTPTPTTSPPRAVSAAPIIGPSAPTPTNINTNLHSDSDDDPLVPPPPRASVFSGFSYSEADRPRAQSVPEASERPRPPRPQSHPHEMAKKMKKDGSASKGLFGWRTKKEAVAISTSVEPSESTFSLKSFRHVGPPSPGVIPSESTASLAQSSLVVTGNDSPTTGTSSVSTARPIPGRSTPVGRERVNSTSSEGMMAAGLFRQAARRSSTNLVDDVAEPIRSRMRDLEKRPPPTRSWAEDSAISSGSERATGPRKSAPDTSSRKLPLENRPRKSMADVQSTLDDDEPPSPSPFAGRLGENGRTSPFSTRSESGHVPRLDYSMYGARSDGGIRSGSKLGSKLADSSRVTSPSSPTKPILSSRIFSDSPAQVPSGLPNPRPGPQGYTGPRATSPTKPRPSSPEKSRASPPSPNKPRVSAPAASRPTRSPIRSTIPTKTNDGPSLKSGGKMHRRQGSGSSQSSIQASRSALGHGRNPNVGQASMRSASVDALAYSRQSTTDTFSHTRQPSVEVLSHTRRPSGFEVISRPKSPGPAAAVDPPRPTQTKTTDQLRQEAIEAMRNGAETRTPVERAKSPTPSVASRLTTSRTILDTEATPRKQYVPPPRMSSLAAGLVDSDTDESPEEVESESEGLGFGKSKGGQGALRGRHGKDPRPSLANGSPPTRSNSDDKPGLTRERTITQRDAPPKVGVSLVDGPVPRTRASHSTSAISAAATARNSAALAEANANPNVTVQRPGKKHARGGSFGAGSVSHMRMAAAGTDTDEDEDEESEESSEDDAPLNTLAPARRPGSAASTAASVRPGPGPRPSAPQSRATAPLISIPGVTSPPPPRPPRMNRVPGVGVTRNSSLRGSRSVEDLGRKPVTLRPGPRPFAAASPPSSTGDSSSGKAPLTPRDGSEAGRGRSDEARRRERRRSEAKKSVELGNVINGPGPFDDDDQDAMSMHHSQLGHTMGMMGMGWNQSGFYPPGGAGFPTSQSMPFMHPQVTGPLHPQMTGPQPIPMGFMPPPPPPGASEAYLQAHYQAMMIAKQTYLSAVAQQAMAAATEQWERSSNMGSSVYGGSQMSMNMGMMPMMSMYAGSSYAASAYEGSVAGWGSASAYGGPSSRSVYGGGGGGGARSEFGGGVKHKSNRPRGKTQTAGSDAQPARREPVPPSTWANRRKAGI</sequence>
<feature type="compositionally biased region" description="Low complexity" evidence="1">
    <location>
        <begin position="14"/>
        <end position="38"/>
    </location>
</feature>
<feature type="compositionally biased region" description="Polar residues" evidence="1">
    <location>
        <begin position="239"/>
        <end position="267"/>
    </location>
</feature>
<feature type="compositionally biased region" description="Basic and acidic residues" evidence="1">
    <location>
        <begin position="180"/>
        <end position="193"/>
    </location>
</feature>
<feature type="compositionally biased region" description="Basic residues" evidence="1">
    <location>
        <begin position="1218"/>
        <end position="1227"/>
    </location>
</feature>
<dbReference type="Proteomes" id="UP000027456">
    <property type="component" value="Unassembled WGS sequence"/>
</dbReference>
<feature type="compositionally biased region" description="Low complexity" evidence="1">
    <location>
        <begin position="793"/>
        <end position="821"/>
    </location>
</feature>
<feature type="compositionally biased region" description="Polar residues" evidence="1">
    <location>
        <begin position="210"/>
        <end position="223"/>
    </location>
</feature>
<dbReference type="HOGENOM" id="CLU_265200_0_0_1"/>
<feature type="compositionally biased region" description="Polar residues" evidence="1">
    <location>
        <begin position="122"/>
        <end position="131"/>
    </location>
</feature>
<gene>
    <name evidence="2" type="ORF">V565_067010</name>
</gene>
<dbReference type="OrthoDB" id="2687738at2759"/>